<sequence>MVWDGTEFTVGDIEKLFEEARRKTKAKHEKWEKYYNSRRRDLQIKLNDWVLIATYPLSASTKKDGS</sequence>
<dbReference type="Proteomes" id="UP000887159">
    <property type="component" value="Unassembled WGS sequence"/>
</dbReference>
<dbReference type="AlphaFoldDB" id="A0A8X6VS64"/>
<organism evidence="1 2">
    <name type="scientific">Trichonephila clavipes</name>
    <name type="common">Golden silk orbweaver</name>
    <name type="synonym">Nephila clavipes</name>
    <dbReference type="NCBI Taxonomy" id="2585209"/>
    <lineage>
        <taxon>Eukaryota</taxon>
        <taxon>Metazoa</taxon>
        <taxon>Ecdysozoa</taxon>
        <taxon>Arthropoda</taxon>
        <taxon>Chelicerata</taxon>
        <taxon>Arachnida</taxon>
        <taxon>Araneae</taxon>
        <taxon>Araneomorphae</taxon>
        <taxon>Entelegynae</taxon>
        <taxon>Araneoidea</taxon>
        <taxon>Nephilidae</taxon>
        <taxon>Trichonephila</taxon>
    </lineage>
</organism>
<evidence type="ECO:0000313" key="1">
    <source>
        <dbReference type="EMBL" id="GFY20274.1"/>
    </source>
</evidence>
<comment type="caution">
    <text evidence="1">The sequence shown here is derived from an EMBL/GenBank/DDBJ whole genome shotgun (WGS) entry which is preliminary data.</text>
</comment>
<reference evidence="1" key="1">
    <citation type="submission" date="2020-08" db="EMBL/GenBank/DDBJ databases">
        <title>Multicomponent nature underlies the extraordinary mechanical properties of spider dragline silk.</title>
        <authorList>
            <person name="Kono N."/>
            <person name="Nakamura H."/>
            <person name="Mori M."/>
            <person name="Yoshida Y."/>
            <person name="Ohtoshi R."/>
            <person name="Malay A.D."/>
            <person name="Moran D.A.P."/>
            <person name="Tomita M."/>
            <person name="Numata K."/>
            <person name="Arakawa K."/>
        </authorList>
    </citation>
    <scope>NUCLEOTIDE SEQUENCE</scope>
</reference>
<dbReference type="EMBL" id="BMAU01021355">
    <property type="protein sequence ID" value="GFY20274.1"/>
    <property type="molecule type" value="Genomic_DNA"/>
</dbReference>
<evidence type="ECO:0000313" key="2">
    <source>
        <dbReference type="Proteomes" id="UP000887159"/>
    </source>
</evidence>
<name>A0A8X6VS64_TRICX</name>
<proteinExistence type="predicted"/>
<protein>
    <submittedName>
        <fullName evidence="1">Uncharacterized protein</fullName>
    </submittedName>
</protein>
<gene>
    <name evidence="1" type="ORF">TNCV_209061</name>
</gene>
<accession>A0A8X6VS64</accession>
<keyword evidence="2" id="KW-1185">Reference proteome</keyword>